<name>A0A380KYS6_9STRE</name>
<evidence type="ECO:0000313" key="4">
    <source>
        <dbReference type="EMBL" id="SUN76429.1"/>
    </source>
</evidence>
<dbReference type="STRING" id="1123307.GCA_000380065_00713"/>
<sequence length="131" mass="14662">MYNKVIAIGRLTATPELQKTANDKSVARATLAVNRKYKDANGEREADFLSLVIWGKLAETLASYATKGSLLSIEGEIRTRRYEKDGQNRYVTEVLVNGFQLLESRAQRALRENNAGADLADLVLEEEELPF</sequence>
<dbReference type="HAMAP" id="MF_00984">
    <property type="entry name" value="SSB"/>
    <property type="match status" value="1"/>
</dbReference>
<accession>A0A380KYS6</accession>
<dbReference type="OrthoDB" id="9809878at2"/>
<gene>
    <name evidence="4" type="primary">ssbB</name>
    <name evidence="4" type="ORF">NCTC13765_00919</name>
</gene>
<dbReference type="Pfam" id="PF00436">
    <property type="entry name" value="SSB"/>
    <property type="match status" value="1"/>
</dbReference>
<organism evidence="4 5">
    <name type="scientific">Streptococcus massiliensis</name>
    <dbReference type="NCBI Taxonomy" id="313439"/>
    <lineage>
        <taxon>Bacteria</taxon>
        <taxon>Bacillati</taxon>
        <taxon>Bacillota</taxon>
        <taxon>Bacilli</taxon>
        <taxon>Lactobacillales</taxon>
        <taxon>Streptococcaceae</taxon>
        <taxon>Streptococcus</taxon>
    </lineage>
</organism>
<comment type="subunit">
    <text evidence="2">Homotetramer.</text>
</comment>
<dbReference type="GO" id="GO:0006281">
    <property type="term" value="P:DNA repair"/>
    <property type="evidence" value="ECO:0007669"/>
    <property type="project" value="UniProtKB-UniRule"/>
</dbReference>
<dbReference type="GO" id="GO:0009295">
    <property type="term" value="C:nucleoid"/>
    <property type="evidence" value="ECO:0007669"/>
    <property type="project" value="TreeGrafter"/>
</dbReference>
<dbReference type="RefSeq" id="WP_018371398.1">
    <property type="nucleotide sequence ID" value="NZ_UHFR01000005.1"/>
</dbReference>
<dbReference type="InterPro" id="IPR000424">
    <property type="entry name" value="Primosome_PriB/ssb"/>
</dbReference>
<dbReference type="PROSITE" id="PS50935">
    <property type="entry name" value="SSB"/>
    <property type="match status" value="1"/>
</dbReference>
<dbReference type="InterPro" id="IPR012340">
    <property type="entry name" value="NA-bd_OB-fold"/>
</dbReference>
<evidence type="ECO:0000256" key="3">
    <source>
        <dbReference type="PIRNR" id="PIRNR002070"/>
    </source>
</evidence>
<dbReference type="PANTHER" id="PTHR10302">
    <property type="entry name" value="SINGLE-STRANDED DNA-BINDING PROTEIN"/>
    <property type="match status" value="1"/>
</dbReference>
<evidence type="ECO:0000256" key="2">
    <source>
        <dbReference type="HAMAP-Rule" id="MF_00984"/>
    </source>
</evidence>
<evidence type="ECO:0000313" key="5">
    <source>
        <dbReference type="Proteomes" id="UP000254634"/>
    </source>
</evidence>
<dbReference type="SUPFAM" id="SSF50249">
    <property type="entry name" value="Nucleic acid-binding proteins"/>
    <property type="match status" value="1"/>
</dbReference>
<keyword evidence="2" id="KW-0233">DNA recombination</keyword>
<reference evidence="4" key="1">
    <citation type="submission" date="2018-06" db="EMBL/GenBank/DDBJ databases">
        <authorList>
            <consortium name="Pathogen Informatics"/>
            <person name="Doyle S."/>
        </authorList>
    </citation>
    <scope>NUCLEOTIDE SEQUENCE [LARGE SCALE GENOMIC DNA]</scope>
    <source>
        <strain evidence="4">NCTC13765</strain>
    </source>
</reference>
<dbReference type="NCBIfam" id="TIGR00621">
    <property type="entry name" value="ssb"/>
    <property type="match status" value="1"/>
</dbReference>
<dbReference type="InterPro" id="IPR011344">
    <property type="entry name" value="ssDNA-bd"/>
</dbReference>
<keyword evidence="2" id="KW-0235">DNA replication</keyword>
<dbReference type="PANTHER" id="PTHR10302:SF27">
    <property type="entry name" value="SINGLE-STRANDED DNA-BINDING PROTEIN"/>
    <property type="match status" value="1"/>
</dbReference>
<keyword evidence="5" id="KW-1185">Reference proteome</keyword>
<dbReference type="EMBL" id="UHFR01000005">
    <property type="protein sequence ID" value="SUN76429.1"/>
    <property type="molecule type" value="Genomic_DNA"/>
</dbReference>
<comment type="caution">
    <text evidence="2">Lacks conserved residue(s) required for the propagation of feature annotation.</text>
</comment>
<feature type="short sequence motif" description="Important for interaction with partner proteins" evidence="2">
    <location>
        <begin position="126"/>
        <end position="131"/>
    </location>
</feature>
<dbReference type="CDD" id="cd04496">
    <property type="entry name" value="SSB_OBF"/>
    <property type="match status" value="1"/>
</dbReference>
<dbReference type="GO" id="GO:0006310">
    <property type="term" value="P:DNA recombination"/>
    <property type="evidence" value="ECO:0007669"/>
    <property type="project" value="UniProtKB-UniRule"/>
</dbReference>
<keyword evidence="1 2" id="KW-0238">DNA-binding</keyword>
<protein>
    <recommendedName>
        <fullName evidence="2 3">Single-stranded DNA-binding protein</fullName>
        <shortName evidence="2">SSB</shortName>
    </recommendedName>
</protein>
<comment type="function">
    <text evidence="2">Plays an important role in DNA replication, recombination and repair. Binds to ssDNA and to an array of partner proteins to recruit them to their sites of action during DNA metabolism.</text>
</comment>
<dbReference type="PIRSF" id="PIRSF002070">
    <property type="entry name" value="SSB"/>
    <property type="match status" value="1"/>
</dbReference>
<proteinExistence type="inferred from homology"/>
<keyword evidence="2" id="KW-0227">DNA damage</keyword>
<dbReference type="AlphaFoldDB" id="A0A380KYS6"/>
<dbReference type="Proteomes" id="UP000254634">
    <property type="component" value="Unassembled WGS sequence"/>
</dbReference>
<keyword evidence="2" id="KW-0234">DNA repair</keyword>
<evidence type="ECO:0000256" key="1">
    <source>
        <dbReference type="ARBA" id="ARBA00023125"/>
    </source>
</evidence>
<dbReference type="GO" id="GO:0006260">
    <property type="term" value="P:DNA replication"/>
    <property type="evidence" value="ECO:0007669"/>
    <property type="project" value="UniProtKB-UniRule"/>
</dbReference>
<dbReference type="NCBIfam" id="NF005579">
    <property type="entry name" value="PRK07274.1"/>
    <property type="match status" value="1"/>
</dbReference>
<dbReference type="Gene3D" id="2.40.50.140">
    <property type="entry name" value="Nucleic acid-binding proteins"/>
    <property type="match status" value="1"/>
</dbReference>
<dbReference type="GO" id="GO:0003697">
    <property type="term" value="F:single-stranded DNA binding"/>
    <property type="evidence" value="ECO:0007669"/>
    <property type="project" value="UniProtKB-UniRule"/>
</dbReference>